<evidence type="ECO:0000256" key="4">
    <source>
        <dbReference type="ARBA" id="ARBA00033751"/>
    </source>
</evidence>
<dbReference type="GO" id="GO:0018741">
    <property type="term" value="F:linear primary-alkylsulfatase activity"/>
    <property type="evidence" value="ECO:0007669"/>
    <property type="project" value="InterPro"/>
</dbReference>
<comment type="similarity">
    <text evidence="4">Belongs to the metallo-beta-lactamase superfamily. Type III sulfatase family.</text>
</comment>
<dbReference type="CDD" id="cd07710">
    <property type="entry name" value="arylsulfatase_Sdsa1-like_MBL-fold"/>
    <property type="match status" value="1"/>
</dbReference>
<keyword evidence="2" id="KW-0378">Hydrolase</keyword>
<dbReference type="Gene3D" id="1.25.40.880">
    <property type="entry name" value="Alkyl sulfatase, dimerisation domain"/>
    <property type="match status" value="1"/>
</dbReference>
<dbReference type="InterPro" id="IPR029229">
    <property type="entry name" value="Alkyl_sulf_C"/>
</dbReference>
<keyword evidence="1" id="KW-0479">Metal-binding</keyword>
<sequence length="640" mass="70787">MTDDLRAKKPATSFVRADLEAFGASLPPDDGTDAADVAQGFIATRTEPVIEKIHPNPWLPISWDLSKSDFVQGPCPDTVNPSLWRQAGFNAQHGLYEVIDGFYQVRGFDTSTATFIRGNKGWVVIDPLTTTETARAAFELVTEHLGSRPVTAVIYTHSHVDHFGGILGMVEQERIDAGEVPIVAPEGFLREAVAENLLAGPAMGRRAMYQFGMLLPWDEQGHVDQGLGKGVPTGSSALVPPTIEITETGQELVLDGIRVEFQLTPETEAPAEMHFYFPEHRALCMAENCTGTMHNVLTLRGALVRDALMWSRYIDEALDRWGEVSDVVFASHGWPHWGGEAVRGYLTRQRDLYRWLHDQAMRLINLGHTPNEISAAIDLPPGLWDDYLCHGYYGTVSHNVRAVYQRYLGFYDGHPSSLEPYEPVEAGNRYVDFMGGMDRLLEQARVSYEAGDHRWVAEVLRHAVFADPSCEEARLLQADAFEQLAYRAESGPWRDIYLTGAQELRNGSLTLESTSRPRPELVTGMDLQQAFDLIAASLDGPAAVAVGPLAVNWHITDQDTAVRIELSNGTMHSVPDRTYPTPDVMVRGDRAAIERMIAEGATVDALLDDGSLVAEGNVNGLRSLFACVTPFPRFYNIIEP</sequence>
<dbReference type="GO" id="GO:0046872">
    <property type="term" value="F:metal ion binding"/>
    <property type="evidence" value="ECO:0007669"/>
    <property type="project" value="UniProtKB-KW"/>
</dbReference>
<dbReference type="SUPFAM" id="SSF56281">
    <property type="entry name" value="Metallo-hydrolase/oxidoreductase"/>
    <property type="match status" value="1"/>
</dbReference>
<dbReference type="InterPro" id="IPR036527">
    <property type="entry name" value="SCP2_sterol-bd_dom_sf"/>
</dbReference>
<dbReference type="GO" id="GO:0046983">
    <property type="term" value="F:protein dimerization activity"/>
    <property type="evidence" value="ECO:0007669"/>
    <property type="project" value="InterPro"/>
</dbReference>
<dbReference type="Pfam" id="PF00753">
    <property type="entry name" value="Lactamase_B"/>
    <property type="match status" value="1"/>
</dbReference>
<dbReference type="InterPro" id="IPR038536">
    <property type="entry name" value="Alkyl/aryl-sulf_dimr_sf"/>
</dbReference>
<dbReference type="PANTHER" id="PTHR43223:SF1">
    <property type="entry name" value="ALKYL_ARYL-SULFATASE BDS1"/>
    <property type="match status" value="1"/>
</dbReference>
<keyword evidence="3" id="KW-0862">Zinc</keyword>
<dbReference type="GO" id="GO:0018909">
    <property type="term" value="P:dodecyl sulfate metabolic process"/>
    <property type="evidence" value="ECO:0007669"/>
    <property type="project" value="InterPro"/>
</dbReference>
<dbReference type="InterPro" id="IPR036866">
    <property type="entry name" value="RibonucZ/Hydroxyglut_hydro"/>
</dbReference>
<evidence type="ECO:0000256" key="1">
    <source>
        <dbReference type="ARBA" id="ARBA00022723"/>
    </source>
</evidence>
<organism evidence="6">
    <name type="scientific">marine metagenome</name>
    <dbReference type="NCBI Taxonomy" id="408172"/>
    <lineage>
        <taxon>unclassified sequences</taxon>
        <taxon>metagenomes</taxon>
        <taxon>ecological metagenomes</taxon>
    </lineage>
</organism>
<accession>A0A381R4S9</accession>
<evidence type="ECO:0000313" key="6">
    <source>
        <dbReference type="EMBL" id="SUZ84837.1"/>
    </source>
</evidence>
<dbReference type="AlphaFoldDB" id="A0A381R4S9"/>
<dbReference type="InterPro" id="IPR044097">
    <property type="entry name" value="Bds1/SdsA1_MBL-fold"/>
</dbReference>
<feature type="domain" description="Metallo-beta-lactamase" evidence="5">
    <location>
        <begin position="110"/>
        <end position="332"/>
    </location>
</feature>
<dbReference type="InterPro" id="IPR052195">
    <property type="entry name" value="Bact_Alkyl/Aryl-Sulfatase"/>
</dbReference>
<dbReference type="Pfam" id="PF14864">
    <property type="entry name" value="Alkyl_sulf_C"/>
    <property type="match status" value="1"/>
</dbReference>
<evidence type="ECO:0000256" key="2">
    <source>
        <dbReference type="ARBA" id="ARBA00022801"/>
    </source>
</evidence>
<dbReference type="EMBL" id="UINC01001609">
    <property type="protein sequence ID" value="SUZ84837.1"/>
    <property type="molecule type" value="Genomic_DNA"/>
</dbReference>
<name>A0A381R4S9_9ZZZZ</name>
<gene>
    <name evidence="6" type="ORF">METZ01_LOCUS37691</name>
</gene>
<dbReference type="Gene3D" id="3.30.1050.10">
    <property type="entry name" value="SCP2 sterol-binding domain"/>
    <property type="match status" value="1"/>
</dbReference>
<dbReference type="PANTHER" id="PTHR43223">
    <property type="entry name" value="ALKYL/ARYL-SULFATASE"/>
    <property type="match status" value="1"/>
</dbReference>
<evidence type="ECO:0000256" key="3">
    <source>
        <dbReference type="ARBA" id="ARBA00022833"/>
    </source>
</evidence>
<evidence type="ECO:0000259" key="5">
    <source>
        <dbReference type="SMART" id="SM00849"/>
    </source>
</evidence>
<dbReference type="InterPro" id="IPR001279">
    <property type="entry name" value="Metallo-B-lactamas"/>
</dbReference>
<protein>
    <recommendedName>
        <fullName evidence="5">Metallo-beta-lactamase domain-containing protein</fullName>
    </recommendedName>
</protein>
<dbReference type="InterPro" id="IPR029228">
    <property type="entry name" value="Alkyl_sulf_dimr"/>
</dbReference>
<dbReference type="FunFam" id="3.60.15.30:FF:000001">
    <property type="entry name" value="Alkyl/aryl-sulfatase BDS1"/>
    <property type="match status" value="1"/>
</dbReference>
<dbReference type="SUPFAM" id="SSF55718">
    <property type="entry name" value="SCP-like"/>
    <property type="match status" value="1"/>
</dbReference>
<dbReference type="Pfam" id="PF14863">
    <property type="entry name" value="Alkyl_sulf_dimr"/>
    <property type="match status" value="1"/>
</dbReference>
<proteinExistence type="inferred from homology"/>
<reference evidence="6" key="1">
    <citation type="submission" date="2018-05" db="EMBL/GenBank/DDBJ databases">
        <authorList>
            <person name="Lanie J.A."/>
            <person name="Ng W.-L."/>
            <person name="Kazmierczak K.M."/>
            <person name="Andrzejewski T.M."/>
            <person name="Davidsen T.M."/>
            <person name="Wayne K.J."/>
            <person name="Tettelin H."/>
            <person name="Glass J.I."/>
            <person name="Rusch D."/>
            <person name="Podicherti R."/>
            <person name="Tsui H.-C.T."/>
            <person name="Winkler M.E."/>
        </authorList>
    </citation>
    <scope>NUCLEOTIDE SEQUENCE</scope>
</reference>
<dbReference type="Gene3D" id="3.60.15.30">
    <property type="entry name" value="Metallo-beta-lactamase domain"/>
    <property type="match status" value="1"/>
</dbReference>
<dbReference type="SMART" id="SM00849">
    <property type="entry name" value="Lactamase_B"/>
    <property type="match status" value="1"/>
</dbReference>